<protein>
    <submittedName>
        <fullName evidence="2">Uncharacterized protein</fullName>
    </submittedName>
</protein>
<organism evidence="2 3">
    <name type="scientific">Rubroshorea leprosula</name>
    <dbReference type="NCBI Taxonomy" id="152421"/>
    <lineage>
        <taxon>Eukaryota</taxon>
        <taxon>Viridiplantae</taxon>
        <taxon>Streptophyta</taxon>
        <taxon>Embryophyta</taxon>
        <taxon>Tracheophyta</taxon>
        <taxon>Spermatophyta</taxon>
        <taxon>Magnoliopsida</taxon>
        <taxon>eudicotyledons</taxon>
        <taxon>Gunneridae</taxon>
        <taxon>Pentapetalae</taxon>
        <taxon>rosids</taxon>
        <taxon>malvids</taxon>
        <taxon>Malvales</taxon>
        <taxon>Dipterocarpaceae</taxon>
        <taxon>Rubroshorea</taxon>
    </lineage>
</organism>
<proteinExistence type="predicted"/>
<evidence type="ECO:0000313" key="3">
    <source>
        <dbReference type="Proteomes" id="UP001054252"/>
    </source>
</evidence>
<comment type="caution">
    <text evidence="2">The sequence shown here is derived from an EMBL/GenBank/DDBJ whole genome shotgun (WGS) entry which is preliminary data.</text>
</comment>
<evidence type="ECO:0000256" key="1">
    <source>
        <dbReference type="SAM" id="Phobius"/>
    </source>
</evidence>
<accession>A0AAV5MAV2</accession>
<evidence type="ECO:0000313" key="2">
    <source>
        <dbReference type="EMBL" id="GKV47005.1"/>
    </source>
</evidence>
<gene>
    <name evidence="2" type="ORF">SLEP1_g53953</name>
</gene>
<sequence>MTLQFRRSGSLSRIFKTTLIFSIGRIINDVWLVALMSILVKLALYLHIQTHVLRGLAGILKPLICATALMDFGL</sequence>
<name>A0AAV5MAV2_9ROSI</name>
<keyword evidence="3" id="KW-1185">Reference proteome</keyword>
<keyword evidence="1" id="KW-1133">Transmembrane helix</keyword>
<dbReference type="EMBL" id="BPVZ01000220">
    <property type="protein sequence ID" value="GKV47005.1"/>
    <property type="molecule type" value="Genomic_DNA"/>
</dbReference>
<dbReference type="Proteomes" id="UP001054252">
    <property type="component" value="Unassembled WGS sequence"/>
</dbReference>
<dbReference type="AlphaFoldDB" id="A0AAV5MAV2"/>
<keyword evidence="1" id="KW-0812">Transmembrane</keyword>
<keyword evidence="1" id="KW-0472">Membrane</keyword>
<reference evidence="2 3" key="1">
    <citation type="journal article" date="2021" name="Commun. Biol.">
        <title>The genome of Shorea leprosula (Dipterocarpaceae) highlights the ecological relevance of drought in aseasonal tropical rainforests.</title>
        <authorList>
            <person name="Ng K.K.S."/>
            <person name="Kobayashi M.J."/>
            <person name="Fawcett J.A."/>
            <person name="Hatakeyama M."/>
            <person name="Paape T."/>
            <person name="Ng C.H."/>
            <person name="Ang C.C."/>
            <person name="Tnah L.H."/>
            <person name="Lee C.T."/>
            <person name="Nishiyama T."/>
            <person name="Sese J."/>
            <person name="O'Brien M.J."/>
            <person name="Copetti D."/>
            <person name="Mohd Noor M.I."/>
            <person name="Ong R.C."/>
            <person name="Putra M."/>
            <person name="Sireger I.Z."/>
            <person name="Indrioko S."/>
            <person name="Kosugi Y."/>
            <person name="Izuno A."/>
            <person name="Isagi Y."/>
            <person name="Lee S.L."/>
            <person name="Shimizu K.K."/>
        </authorList>
    </citation>
    <scope>NUCLEOTIDE SEQUENCE [LARGE SCALE GENOMIC DNA]</scope>
    <source>
        <strain evidence="2">214</strain>
    </source>
</reference>
<feature type="transmembrane region" description="Helical" evidence="1">
    <location>
        <begin position="20"/>
        <end position="40"/>
    </location>
</feature>